<dbReference type="RefSeq" id="WP_235067035.1">
    <property type="nucleotide sequence ID" value="NZ_JAKFGM010000001.1"/>
</dbReference>
<keyword evidence="1" id="KW-0812">Transmembrane</keyword>
<feature type="transmembrane region" description="Helical" evidence="1">
    <location>
        <begin position="21"/>
        <end position="43"/>
    </location>
</feature>
<name>A0A9X1QMD7_9SPHN</name>
<reference evidence="2" key="1">
    <citation type="submission" date="2022-01" db="EMBL/GenBank/DDBJ databases">
        <authorList>
            <person name="Jo J.-H."/>
            <person name="Im W.-T."/>
        </authorList>
    </citation>
    <scope>NUCLEOTIDE SEQUENCE</scope>
    <source>
        <strain evidence="2">G124</strain>
    </source>
</reference>
<keyword evidence="1" id="KW-0472">Membrane</keyword>
<dbReference type="EMBL" id="JAKFGM010000001">
    <property type="protein sequence ID" value="MCF2514578.1"/>
    <property type="molecule type" value="Genomic_DNA"/>
</dbReference>
<protein>
    <submittedName>
        <fullName evidence="2">Uncharacterized protein</fullName>
    </submittedName>
</protein>
<dbReference type="Proteomes" id="UP001139410">
    <property type="component" value="Unassembled WGS sequence"/>
</dbReference>
<comment type="caution">
    <text evidence="2">The sequence shown here is derived from an EMBL/GenBank/DDBJ whole genome shotgun (WGS) entry which is preliminary data.</text>
</comment>
<evidence type="ECO:0000256" key="1">
    <source>
        <dbReference type="SAM" id="Phobius"/>
    </source>
</evidence>
<proteinExistence type="predicted"/>
<keyword evidence="3" id="KW-1185">Reference proteome</keyword>
<gene>
    <name evidence="2" type="ORF">LVY65_05790</name>
</gene>
<keyword evidence="1" id="KW-1133">Transmembrane helix</keyword>
<sequence length="210" mass="23155">MATSAANKPRQTSSGRSRRSVWQSILVYPTLAIALITAVPQWIEKYQAHRLNVAQDRLQEALKQAALWQRNLSCSAAPFAWYNSPNDVKIDATICNSGDIFVQAVTPDNKRFMRWLALDDVVVKITPSEASVIPTASATTLSGLAPFGLSRPAASMFHRAQTATVLCQKFLDSRRLLRRVQTPEGCFDEIVDTFNGTVVEKKSAPCVAQC</sequence>
<evidence type="ECO:0000313" key="2">
    <source>
        <dbReference type="EMBL" id="MCF2514578.1"/>
    </source>
</evidence>
<dbReference type="AlphaFoldDB" id="A0A9X1QMD7"/>
<organism evidence="2 3">
    <name type="scientific">Sphingomonas cremea</name>
    <dbReference type="NCBI Taxonomy" id="2904799"/>
    <lineage>
        <taxon>Bacteria</taxon>
        <taxon>Pseudomonadati</taxon>
        <taxon>Pseudomonadota</taxon>
        <taxon>Alphaproteobacteria</taxon>
        <taxon>Sphingomonadales</taxon>
        <taxon>Sphingomonadaceae</taxon>
        <taxon>Sphingomonas</taxon>
    </lineage>
</organism>
<evidence type="ECO:0000313" key="3">
    <source>
        <dbReference type="Proteomes" id="UP001139410"/>
    </source>
</evidence>
<accession>A0A9X1QMD7</accession>